<comment type="caution">
    <text evidence="1">The sequence shown here is derived from an EMBL/GenBank/DDBJ whole genome shotgun (WGS) entry which is preliminary data.</text>
</comment>
<keyword evidence="2" id="KW-1185">Reference proteome</keyword>
<evidence type="ECO:0000313" key="1">
    <source>
        <dbReference type="EMBL" id="KAK0044732.1"/>
    </source>
</evidence>
<dbReference type="AlphaFoldDB" id="A0AAD8EY35"/>
<dbReference type="Proteomes" id="UP001233172">
    <property type="component" value="Unassembled WGS sequence"/>
</dbReference>
<evidence type="ECO:0000313" key="2">
    <source>
        <dbReference type="Proteomes" id="UP001233172"/>
    </source>
</evidence>
<name>A0AAD8EY35_BIOPF</name>
<dbReference type="EMBL" id="JASAOG010000192">
    <property type="protein sequence ID" value="KAK0044732.1"/>
    <property type="molecule type" value="Genomic_DNA"/>
</dbReference>
<proteinExistence type="predicted"/>
<reference evidence="1" key="2">
    <citation type="submission" date="2023-04" db="EMBL/GenBank/DDBJ databases">
        <authorList>
            <person name="Bu L."/>
            <person name="Lu L."/>
            <person name="Laidemitt M.R."/>
            <person name="Zhang S.M."/>
            <person name="Mutuku M."/>
            <person name="Mkoji G."/>
            <person name="Steinauer M."/>
            <person name="Loker E.S."/>
        </authorList>
    </citation>
    <scope>NUCLEOTIDE SEQUENCE</scope>
    <source>
        <strain evidence="1">KasaAsao</strain>
        <tissue evidence="1">Whole Snail</tissue>
    </source>
</reference>
<gene>
    <name evidence="1" type="ORF">Bpfe_025792</name>
</gene>
<reference evidence="1" key="1">
    <citation type="journal article" date="2023" name="PLoS Negl. Trop. Dis.">
        <title>A genome sequence for Biomphalaria pfeifferi, the major vector snail for the human-infecting parasite Schistosoma mansoni.</title>
        <authorList>
            <person name="Bu L."/>
            <person name="Lu L."/>
            <person name="Laidemitt M.R."/>
            <person name="Zhang S.M."/>
            <person name="Mutuku M."/>
            <person name="Mkoji G."/>
            <person name="Steinauer M."/>
            <person name="Loker E.S."/>
        </authorList>
    </citation>
    <scope>NUCLEOTIDE SEQUENCE</scope>
    <source>
        <strain evidence="1">KasaAsao</strain>
    </source>
</reference>
<sequence>MTVLAKNPFIFLSPISHHSVHLAGQAHFLVDMFQPSIALPLPVRITHPLICPRGSFNRSESHYVKNWVTSTTACMSWSRATGIALWITSFLSCSPKPTPVFMLAIAVFMTTCLKSI</sequence>
<protein>
    <submittedName>
        <fullName evidence="1">Uncharacterized protein</fullName>
    </submittedName>
</protein>
<accession>A0AAD8EY35</accession>
<organism evidence="1 2">
    <name type="scientific">Biomphalaria pfeifferi</name>
    <name type="common">Bloodfluke planorb</name>
    <name type="synonym">Freshwater snail</name>
    <dbReference type="NCBI Taxonomy" id="112525"/>
    <lineage>
        <taxon>Eukaryota</taxon>
        <taxon>Metazoa</taxon>
        <taxon>Spiralia</taxon>
        <taxon>Lophotrochozoa</taxon>
        <taxon>Mollusca</taxon>
        <taxon>Gastropoda</taxon>
        <taxon>Heterobranchia</taxon>
        <taxon>Euthyneura</taxon>
        <taxon>Panpulmonata</taxon>
        <taxon>Hygrophila</taxon>
        <taxon>Lymnaeoidea</taxon>
        <taxon>Planorbidae</taxon>
        <taxon>Biomphalaria</taxon>
    </lineage>
</organism>